<sequence length="80" mass="8238">MKTLAFVCASLSLLLLTPACGKDKCSAEESTTCSSKHSTCVNACGGGNEPGFLACTESCNKKLCDCESACGNDECDTSDK</sequence>
<evidence type="ECO:0000256" key="1">
    <source>
        <dbReference type="SAM" id="SignalP"/>
    </source>
</evidence>
<proteinExistence type="predicted"/>
<evidence type="ECO:0000313" key="2">
    <source>
        <dbReference type="EMBL" id="QSQ17635.1"/>
    </source>
</evidence>
<evidence type="ECO:0000313" key="3">
    <source>
        <dbReference type="Proteomes" id="UP000663090"/>
    </source>
</evidence>
<evidence type="ECO:0008006" key="4">
    <source>
        <dbReference type="Google" id="ProtNLM"/>
    </source>
</evidence>
<dbReference type="Proteomes" id="UP000663090">
    <property type="component" value="Chromosome"/>
</dbReference>
<name>A0ABX7NJ80_9BACT</name>
<feature type="chain" id="PRO_5047506584" description="Lipoprotein" evidence="1">
    <location>
        <begin position="22"/>
        <end position="80"/>
    </location>
</feature>
<reference evidence="2 3" key="1">
    <citation type="submission" date="2021-02" db="EMBL/GenBank/DDBJ databases">
        <title>De Novo genome assembly of isolated myxobacteria.</title>
        <authorList>
            <person name="Stevens D.C."/>
        </authorList>
    </citation>
    <scope>NUCLEOTIDE SEQUENCE [LARGE SCALE GENOMIC DNA]</scope>
    <source>
        <strain evidence="2 3">SCHIC003</strain>
    </source>
</reference>
<organism evidence="2 3">
    <name type="scientific">Myxococcus landrumensis</name>
    <dbReference type="NCBI Taxonomy" id="2813577"/>
    <lineage>
        <taxon>Bacteria</taxon>
        <taxon>Pseudomonadati</taxon>
        <taxon>Myxococcota</taxon>
        <taxon>Myxococcia</taxon>
        <taxon>Myxococcales</taxon>
        <taxon>Cystobacterineae</taxon>
        <taxon>Myxococcaceae</taxon>
        <taxon>Myxococcus</taxon>
    </lineage>
</organism>
<accession>A0ABX7NJ80</accession>
<feature type="signal peptide" evidence="1">
    <location>
        <begin position="1"/>
        <end position="21"/>
    </location>
</feature>
<gene>
    <name evidence="2" type="ORF">JY572_17010</name>
</gene>
<keyword evidence="1" id="KW-0732">Signal</keyword>
<dbReference type="RefSeq" id="WP_206719254.1">
    <property type="nucleotide sequence ID" value="NZ_CP071091.1"/>
</dbReference>
<dbReference type="EMBL" id="CP071091">
    <property type="protein sequence ID" value="QSQ17635.1"/>
    <property type="molecule type" value="Genomic_DNA"/>
</dbReference>
<keyword evidence="3" id="KW-1185">Reference proteome</keyword>
<protein>
    <recommendedName>
        <fullName evidence="4">Lipoprotein</fullName>
    </recommendedName>
</protein>